<dbReference type="RefSeq" id="WP_340345408.1">
    <property type="nucleotide sequence ID" value="NZ_JBBKZT010000013.1"/>
</dbReference>
<comment type="caution">
    <text evidence="1">The sequence shown here is derived from an EMBL/GenBank/DDBJ whole genome shotgun (WGS) entry which is preliminary data.</text>
</comment>
<evidence type="ECO:0000313" key="1">
    <source>
        <dbReference type="EMBL" id="MEJ8850170.1"/>
    </source>
</evidence>
<keyword evidence="2" id="KW-1185">Reference proteome</keyword>
<proteinExistence type="predicted"/>
<sequence length="43" mass="5015">MTDEAGSVETGVSQRVRVDWRTGLTMVQNDEAVWRDHERRRLA</sequence>
<accession>A0ABU8WRJ4</accession>
<name>A0ABU8WRJ4_9BURK</name>
<organism evidence="1 2">
    <name type="scientific">Variovorax rhizosphaerae</name>
    <dbReference type="NCBI Taxonomy" id="1836200"/>
    <lineage>
        <taxon>Bacteria</taxon>
        <taxon>Pseudomonadati</taxon>
        <taxon>Pseudomonadota</taxon>
        <taxon>Betaproteobacteria</taxon>
        <taxon>Burkholderiales</taxon>
        <taxon>Comamonadaceae</taxon>
        <taxon>Variovorax</taxon>
    </lineage>
</organism>
<dbReference type="EMBL" id="JBBKZT010000013">
    <property type="protein sequence ID" value="MEJ8850170.1"/>
    <property type="molecule type" value="Genomic_DNA"/>
</dbReference>
<dbReference type="Proteomes" id="UP001385892">
    <property type="component" value="Unassembled WGS sequence"/>
</dbReference>
<protein>
    <submittedName>
        <fullName evidence="1">Uncharacterized protein</fullName>
    </submittedName>
</protein>
<evidence type="ECO:0000313" key="2">
    <source>
        <dbReference type="Proteomes" id="UP001385892"/>
    </source>
</evidence>
<gene>
    <name evidence="1" type="ORF">WKW82_26235</name>
</gene>
<reference evidence="1 2" key="1">
    <citation type="submission" date="2024-03" db="EMBL/GenBank/DDBJ databases">
        <title>Novel species of the genus Variovorax.</title>
        <authorList>
            <person name="Liu Q."/>
            <person name="Xin Y.-H."/>
        </authorList>
    </citation>
    <scope>NUCLEOTIDE SEQUENCE [LARGE SCALE GENOMIC DNA]</scope>
    <source>
        <strain evidence="1 2">KACC 18900</strain>
    </source>
</reference>